<accession>A0A5A8CBP4</accession>
<comment type="caution">
    <text evidence="3">The sequence shown here is derived from an EMBL/GenBank/DDBJ whole genome shotgun (WGS) entry which is preliminary data.</text>
</comment>
<feature type="region of interest" description="Disordered" evidence="1">
    <location>
        <begin position="49"/>
        <end position="69"/>
    </location>
</feature>
<dbReference type="AlphaFoldDB" id="A0A5A8CBP4"/>
<proteinExistence type="predicted"/>
<evidence type="ECO:0000256" key="1">
    <source>
        <dbReference type="SAM" id="MobiDB-lite"/>
    </source>
</evidence>
<dbReference type="InterPro" id="IPR057428">
    <property type="entry name" value="EFHB_EF-hand_C"/>
</dbReference>
<feature type="region of interest" description="Disordered" evidence="1">
    <location>
        <begin position="290"/>
        <end position="310"/>
    </location>
</feature>
<evidence type="ECO:0000259" key="2">
    <source>
        <dbReference type="Pfam" id="PF25325"/>
    </source>
</evidence>
<evidence type="ECO:0000313" key="3">
    <source>
        <dbReference type="EMBL" id="KAA0150268.1"/>
    </source>
</evidence>
<protein>
    <recommendedName>
        <fullName evidence="2">EFHB C-terminal EF-hand domain-containing protein</fullName>
    </recommendedName>
</protein>
<organism evidence="3 4">
    <name type="scientific">Cafeteria roenbergensis</name>
    <name type="common">Marine flagellate</name>
    <dbReference type="NCBI Taxonomy" id="33653"/>
    <lineage>
        <taxon>Eukaryota</taxon>
        <taxon>Sar</taxon>
        <taxon>Stramenopiles</taxon>
        <taxon>Bigyra</taxon>
        <taxon>Opalozoa</taxon>
        <taxon>Bicosoecida</taxon>
        <taxon>Cafeteriaceae</taxon>
        <taxon>Cafeteria</taxon>
    </lineage>
</organism>
<feature type="region of interest" description="Disordered" evidence="1">
    <location>
        <begin position="118"/>
        <end position="148"/>
    </location>
</feature>
<evidence type="ECO:0000313" key="4">
    <source>
        <dbReference type="Proteomes" id="UP000324907"/>
    </source>
</evidence>
<feature type="region of interest" description="Disordered" evidence="1">
    <location>
        <begin position="1"/>
        <end position="21"/>
    </location>
</feature>
<reference evidence="3 4" key="1">
    <citation type="submission" date="2019-07" db="EMBL/GenBank/DDBJ databases">
        <title>Genomes of Cafeteria roenbergensis.</title>
        <authorList>
            <person name="Fischer M.G."/>
            <person name="Hackl T."/>
            <person name="Roman M."/>
        </authorList>
    </citation>
    <scope>NUCLEOTIDE SEQUENCE [LARGE SCALE GENOMIC DNA]</scope>
    <source>
        <strain evidence="3 4">RCC970-E3</strain>
    </source>
</reference>
<sequence>MAAPALTRGAKGTVRPAGVKNYGADDSAAAALDFGGRPSTPERLRRFRVPAEPGVRVRPAGPMRDDKVDDTRFFGQVKPKDVPAAQAMDNSMTPLQEYEASKAEAVYRTAARERLGQSYSYQSRPAKTADPGFAFGKPSGRSGITTKELTCPVDHPEYEEAEKVYKKSHGAFAPGEQRTRMVDWSRARVDPSSHRFGVVARHADAGGVSKCLDPDTDALAPAAKVIPRRVAAARMFSTDQVGKPRALGLAAYKRAPPDSFGRPPASGDTWGAAECLRGDFTEEEMMPDADLGKATRPGFRNTTTDPDRVFGIPSLRTDVPPRNFSIAEPQNFGQDAPLKSLVNPSRFMTRGVDHSDFAKKREVAELRELFDSIGYSYLSAGAFAAIYQRAAERYDVTEPGSVSAEEFKRALADYLEVVEDTGEEPEWCRAGAGAAAAEAE</sequence>
<dbReference type="EMBL" id="VLTL01000233">
    <property type="protein sequence ID" value="KAA0150268.1"/>
    <property type="molecule type" value="Genomic_DNA"/>
</dbReference>
<name>A0A5A8CBP4_CAFRO</name>
<dbReference type="Proteomes" id="UP000324907">
    <property type="component" value="Unassembled WGS sequence"/>
</dbReference>
<dbReference type="Pfam" id="PF25325">
    <property type="entry name" value="EF-hand_EFHB_C"/>
    <property type="match status" value="1"/>
</dbReference>
<gene>
    <name evidence="3" type="ORF">FNF28_07269</name>
</gene>
<feature type="domain" description="EFHB C-terminal EF-hand" evidence="2">
    <location>
        <begin position="339"/>
        <end position="415"/>
    </location>
</feature>